<dbReference type="Proteomes" id="UP000601789">
    <property type="component" value="Unassembled WGS sequence"/>
</dbReference>
<reference evidence="1 2" key="1">
    <citation type="submission" date="2020-10" db="EMBL/GenBank/DDBJ databases">
        <title>Aquamicrobium zhengzhouensis sp. nov., a exopolysaccharide producing bacterium isolated from farmland soil.</title>
        <authorList>
            <person name="Wang X."/>
        </authorList>
    </citation>
    <scope>NUCLEOTIDE SEQUENCE [LARGE SCALE GENOMIC DNA]</scope>
    <source>
        <strain evidence="2">cd-1</strain>
    </source>
</reference>
<comment type="caution">
    <text evidence="1">The sequence shown here is derived from an EMBL/GenBank/DDBJ whole genome shotgun (WGS) entry which is preliminary data.</text>
</comment>
<dbReference type="InterPro" id="IPR006450">
    <property type="entry name" value="Phage_HK97_gp6-like"/>
</dbReference>
<keyword evidence="2" id="KW-1185">Reference proteome</keyword>
<dbReference type="InterPro" id="IPR011738">
    <property type="entry name" value="Phage_CHP"/>
</dbReference>
<dbReference type="InterPro" id="IPR021146">
    <property type="entry name" value="Phage_gp6-like_head-tail"/>
</dbReference>
<protein>
    <submittedName>
        <fullName evidence="1">Phage head-tail connector protein</fullName>
    </submittedName>
</protein>
<dbReference type="NCBIfam" id="TIGR02215">
    <property type="entry name" value="phage_chp_gp8"/>
    <property type="match status" value="1"/>
</dbReference>
<dbReference type="NCBIfam" id="TIGR01560">
    <property type="entry name" value="put_DNA_pack"/>
    <property type="match status" value="2"/>
</dbReference>
<evidence type="ECO:0000313" key="1">
    <source>
        <dbReference type="EMBL" id="MBI1620757.1"/>
    </source>
</evidence>
<gene>
    <name evidence="1" type="ORF">IOD40_08790</name>
</gene>
<dbReference type="Gene3D" id="1.10.3230.30">
    <property type="entry name" value="Phage gp6-like head-tail connector protein"/>
    <property type="match status" value="1"/>
</dbReference>
<organism evidence="1 2">
    <name type="scientific">Aquamicrobium zhengzhouense</name>
    <dbReference type="NCBI Taxonomy" id="2781738"/>
    <lineage>
        <taxon>Bacteria</taxon>
        <taxon>Pseudomonadati</taxon>
        <taxon>Pseudomonadota</taxon>
        <taxon>Alphaproteobacteria</taxon>
        <taxon>Hyphomicrobiales</taxon>
        <taxon>Phyllobacteriaceae</taxon>
        <taxon>Aquamicrobium</taxon>
    </lineage>
</organism>
<dbReference type="Pfam" id="PF05135">
    <property type="entry name" value="Phage_connect_1"/>
    <property type="match status" value="1"/>
</dbReference>
<dbReference type="EMBL" id="JADGMQ010000004">
    <property type="protein sequence ID" value="MBI1620757.1"/>
    <property type="molecule type" value="Genomic_DNA"/>
</dbReference>
<dbReference type="CDD" id="cd08054">
    <property type="entry name" value="gp6"/>
    <property type="match status" value="1"/>
</dbReference>
<sequence>MVLFRTIAPEAEPVSLAEAKQTLRVSHDSEDALIASLISAAREEVEAACGLALLDQSWRLTLDVLPPLGRVLLRRHPVREIVSVTAFGEDGEGETLDPATYRLMAQSRPAALYFTTQADRAKTGNGYEIDFKAGFGEAGADVPDLLKRAILLLTAHWYEFRAHLAPRSQPHSFPAGYERLIAPWRSRRL</sequence>
<name>A0ABS0SBS5_9HYPH</name>
<evidence type="ECO:0000313" key="2">
    <source>
        <dbReference type="Proteomes" id="UP000601789"/>
    </source>
</evidence>
<proteinExistence type="predicted"/>
<accession>A0ABS0SBS5</accession>
<dbReference type="RefSeq" id="WP_198476152.1">
    <property type="nucleotide sequence ID" value="NZ_JADGMQ010000004.1"/>
</dbReference>